<proteinExistence type="inferred from homology"/>
<dbReference type="GO" id="GO:1990904">
    <property type="term" value="C:ribonucleoprotein complex"/>
    <property type="evidence" value="ECO:0007669"/>
    <property type="project" value="UniProtKB-KW"/>
</dbReference>
<dbReference type="STRING" id="1798525.A3G90_04365"/>
<feature type="region of interest" description="Disordered" evidence="5">
    <location>
        <begin position="35"/>
        <end position="59"/>
    </location>
</feature>
<dbReference type="InterPro" id="IPR011332">
    <property type="entry name" value="Ribosomal_zn-bd"/>
</dbReference>
<dbReference type="SUPFAM" id="SSF57829">
    <property type="entry name" value="Zn-binding ribosomal proteins"/>
    <property type="match status" value="1"/>
</dbReference>
<comment type="caution">
    <text evidence="6">The sequence shown here is derived from an EMBL/GenBank/DDBJ whole genome shotgun (WGS) entry which is preliminary data.</text>
</comment>
<dbReference type="AlphaFoldDB" id="A0A1F6FHB9"/>
<gene>
    <name evidence="6" type="ORF">A3G90_04365</name>
</gene>
<name>A0A1F6FHB9_9BACT</name>
<evidence type="ECO:0000256" key="5">
    <source>
        <dbReference type="SAM" id="MobiDB-lite"/>
    </source>
</evidence>
<dbReference type="Gene3D" id="2.20.28.120">
    <property type="entry name" value="Ribosomal protein L33"/>
    <property type="match status" value="1"/>
</dbReference>
<sequence length="59" mass="6834">MSQDLLIKLVSVGDKNGVGKGHTYYTRFNNKVKKDPSKKYETKKFNPVSKTHTTYKQKK</sequence>
<dbReference type="EMBL" id="MFMM01000001">
    <property type="protein sequence ID" value="OGG85260.1"/>
    <property type="molecule type" value="Genomic_DNA"/>
</dbReference>
<dbReference type="InterPro" id="IPR038584">
    <property type="entry name" value="Ribosomal_bL33_sf"/>
</dbReference>
<keyword evidence="3" id="KW-0687">Ribonucleoprotein</keyword>
<comment type="similarity">
    <text evidence="1">Belongs to the bacterial ribosomal protein bL33 family.</text>
</comment>
<evidence type="ECO:0000256" key="1">
    <source>
        <dbReference type="ARBA" id="ARBA00007596"/>
    </source>
</evidence>
<dbReference type="GO" id="GO:0006412">
    <property type="term" value="P:translation"/>
    <property type="evidence" value="ECO:0007669"/>
    <property type="project" value="InterPro"/>
</dbReference>
<evidence type="ECO:0000256" key="3">
    <source>
        <dbReference type="ARBA" id="ARBA00023274"/>
    </source>
</evidence>
<protein>
    <recommendedName>
        <fullName evidence="4">Large ribosomal subunit protein bL33</fullName>
    </recommendedName>
</protein>
<reference evidence="6 7" key="1">
    <citation type="journal article" date="2016" name="Nat. Commun.">
        <title>Thousands of microbial genomes shed light on interconnected biogeochemical processes in an aquifer system.</title>
        <authorList>
            <person name="Anantharaman K."/>
            <person name="Brown C.T."/>
            <person name="Hug L.A."/>
            <person name="Sharon I."/>
            <person name="Castelle C.J."/>
            <person name="Probst A.J."/>
            <person name="Thomas B.C."/>
            <person name="Singh A."/>
            <person name="Wilkins M.J."/>
            <person name="Karaoz U."/>
            <person name="Brodie E.L."/>
            <person name="Williams K.H."/>
            <person name="Hubbard S.S."/>
            <person name="Banfield J.F."/>
        </authorList>
    </citation>
    <scope>NUCLEOTIDE SEQUENCE [LARGE SCALE GENOMIC DNA]</scope>
</reference>
<organism evidence="6 7">
    <name type="scientific">Candidatus Kaiserbacteria bacterium RIFCSPLOWO2_12_FULL_45_26</name>
    <dbReference type="NCBI Taxonomy" id="1798525"/>
    <lineage>
        <taxon>Bacteria</taxon>
        <taxon>Candidatus Kaiseribacteriota</taxon>
    </lineage>
</organism>
<evidence type="ECO:0000256" key="4">
    <source>
        <dbReference type="ARBA" id="ARBA00035176"/>
    </source>
</evidence>
<evidence type="ECO:0000313" key="6">
    <source>
        <dbReference type="EMBL" id="OGG85260.1"/>
    </source>
</evidence>
<feature type="compositionally biased region" description="Basic and acidic residues" evidence="5">
    <location>
        <begin position="35"/>
        <end position="44"/>
    </location>
</feature>
<evidence type="ECO:0000313" key="7">
    <source>
        <dbReference type="Proteomes" id="UP000177325"/>
    </source>
</evidence>
<dbReference type="Proteomes" id="UP000177325">
    <property type="component" value="Unassembled WGS sequence"/>
</dbReference>
<dbReference type="GO" id="GO:0005840">
    <property type="term" value="C:ribosome"/>
    <property type="evidence" value="ECO:0007669"/>
    <property type="project" value="UniProtKB-KW"/>
</dbReference>
<evidence type="ECO:0000256" key="2">
    <source>
        <dbReference type="ARBA" id="ARBA00022980"/>
    </source>
</evidence>
<accession>A0A1F6FHB9</accession>
<keyword evidence="2" id="KW-0689">Ribosomal protein</keyword>